<reference evidence="2 3" key="2">
    <citation type="journal article" date="2023" name="Plant Pathol.">
        <title>Dismantling and reorganizing Pseudomonas marginalis sensu#lato.</title>
        <authorList>
            <person name="Sawada H."/>
            <person name="Fujikawa T."/>
            <person name="Satou M."/>
        </authorList>
    </citation>
    <scope>NUCLEOTIDE SEQUENCE [LARGE SCALE GENOMIC DNA]</scope>
    <source>
        <strain evidence="2 3">MAFF 302030</strain>
    </source>
</reference>
<protein>
    <submittedName>
        <fullName evidence="2">Uncharacterized protein</fullName>
    </submittedName>
</protein>
<dbReference type="RefSeq" id="WP_268265804.1">
    <property type="nucleotide sequence ID" value="NZ_JALQCW010000042.1"/>
</dbReference>
<dbReference type="Proteomes" id="UP001155059">
    <property type="component" value="Unassembled WGS sequence"/>
</dbReference>
<dbReference type="AlphaFoldDB" id="A0A9X1YXJ8"/>
<dbReference type="EMBL" id="JALQCW010000042">
    <property type="protein sequence ID" value="MCK9799484.1"/>
    <property type="molecule type" value="Genomic_DNA"/>
</dbReference>
<comment type="caution">
    <text evidence="2">The sequence shown here is derived from an EMBL/GenBank/DDBJ whole genome shotgun (WGS) entry which is preliminary data.</text>
</comment>
<reference evidence="2 3" key="1">
    <citation type="journal article" date="2022" name="Int. J. Syst. Evol. Microbiol.">
        <title>Pseudomonas aegrilactucae sp. nov. and Pseudomonas morbosilactucae sp. nov., pathogens causing bacterial rot of lettuce in Japan.</title>
        <authorList>
            <person name="Sawada H."/>
            <person name="Fujikawa T."/>
            <person name="Satou M."/>
        </authorList>
    </citation>
    <scope>NUCLEOTIDE SEQUENCE [LARGE SCALE GENOMIC DNA]</scope>
    <source>
        <strain evidence="2 3">MAFF 302030</strain>
    </source>
</reference>
<evidence type="ECO:0000313" key="2">
    <source>
        <dbReference type="EMBL" id="MCK9799484.1"/>
    </source>
</evidence>
<feature type="region of interest" description="Disordered" evidence="1">
    <location>
        <begin position="1"/>
        <end position="50"/>
    </location>
</feature>
<gene>
    <name evidence="2" type="ORF">M1B34_17680</name>
</gene>
<organism evidence="2 3">
    <name type="scientific">Pseudomonas morbosilactucae</name>
    <dbReference type="NCBI Taxonomy" id="2938197"/>
    <lineage>
        <taxon>Bacteria</taxon>
        <taxon>Pseudomonadati</taxon>
        <taxon>Pseudomonadota</taxon>
        <taxon>Gammaproteobacteria</taxon>
        <taxon>Pseudomonadales</taxon>
        <taxon>Pseudomonadaceae</taxon>
        <taxon>Pseudomonas</taxon>
    </lineage>
</organism>
<accession>A0A9X1YXJ8</accession>
<proteinExistence type="predicted"/>
<evidence type="ECO:0000313" key="3">
    <source>
        <dbReference type="Proteomes" id="UP001155059"/>
    </source>
</evidence>
<name>A0A9X1YXJ8_9PSED</name>
<evidence type="ECO:0000256" key="1">
    <source>
        <dbReference type="SAM" id="MobiDB-lite"/>
    </source>
</evidence>
<sequence>MVEHVTPEQPPAPVPEGEDEEQAGVFEGQGAVVDSRDPQSPASPPLIPAADHPLIKWRGLMLEQ</sequence>